<feature type="domain" description="Cell surface antigen C-terminal" evidence="6">
    <location>
        <begin position="858"/>
        <end position="1010"/>
    </location>
</feature>
<dbReference type="Pfam" id="PF17998">
    <property type="entry name" value="AgI_II_C2"/>
    <property type="match status" value="1"/>
</dbReference>
<dbReference type="RefSeq" id="WP_207112579.1">
    <property type="nucleotide sequence ID" value="NZ_JAFLWD010000020.1"/>
</dbReference>
<dbReference type="Gene3D" id="2.60.40.740">
    <property type="match status" value="2"/>
</dbReference>
<dbReference type="InterPro" id="IPR013783">
    <property type="entry name" value="Ig-like_fold"/>
</dbReference>
<dbReference type="Pfam" id="PF17802">
    <property type="entry name" value="SpaA"/>
    <property type="match status" value="2"/>
</dbReference>
<dbReference type="Proteomes" id="UP000664632">
    <property type="component" value="Unassembled WGS sequence"/>
</dbReference>
<feature type="region of interest" description="Disordered" evidence="4">
    <location>
        <begin position="808"/>
        <end position="870"/>
    </location>
</feature>
<dbReference type="InterPro" id="IPR041033">
    <property type="entry name" value="SpaA_PFL_dom_1"/>
</dbReference>
<evidence type="ECO:0000313" key="9">
    <source>
        <dbReference type="EMBL" id="MBO0440527.1"/>
    </source>
</evidence>
<feature type="compositionally biased region" description="Basic and acidic residues" evidence="4">
    <location>
        <begin position="1036"/>
        <end position="1061"/>
    </location>
</feature>
<evidence type="ECO:0000256" key="1">
    <source>
        <dbReference type="ARBA" id="ARBA00007257"/>
    </source>
</evidence>
<evidence type="ECO:0000256" key="2">
    <source>
        <dbReference type="ARBA" id="ARBA00022525"/>
    </source>
</evidence>
<keyword evidence="5" id="KW-1133">Transmembrane helix</keyword>
<dbReference type="SUPFAM" id="SSF49478">
    <property type="entry name" value="Cna protein B-type domain"/>
    <property type="match status" value="1"/>
</dbReference>
<dbReference type="NCBIfam" id="TIGR01167">
    <property type="entry name" value="LPXTG_anchor"/>
    <property type="match status" value="1"/>
</dbReference>
<dbReference type="InterPro" id="IPR026345">
    <property type="entry name" value="Adh_isopep-form_adh_dom"/>
</dbReference>
<accession>A0ABS3GZ52</accession>
<reference evidence="9 10" key="1">
    <citation type="submission" date="2021-03" db="EMBL/GenBank/DDBJ databases">
        <title>Enterococcal diversity collection.</title>
        <authorList>
            <person name="Gilmore M.S."/>
            <person name="Schwartzman J."/>
            <person name="Van Tyne D."/>
            <person name="Martin M."/>
            <person name="Earl A.M."/>
            <person name="Manson A.L."/>
            <person name="Straub T."/>
            <person name="Salamzade R."/>
            <person name="Saavedra J."/>
            <person name="Lebreton F."/>
            <person name="Prichula J."/>
            <person name="Schaufler K."/>
            <person name="Gaca A."/>
            <person name="Sgardioli B."/>
            <person name="Wagenaar J."/>
            <person name="Strong T."/>
        </authorList>
    </citation>
    <scope>NUCLEOTIDE SEQUENCE [LARGE SCALE GENOMIC DNA]</scope>
    <source>
        <strain evidence="9 10">DIV0869a</strain>
    </source>
</reference>
<sequence length="1285" mass="140666">MHKNEWKRKWKQRLSSLGILIVLGLAAVIPLVPKLQEAEALTLPSGVTEIGKINNAPVLKAPTNDMDDLWFQELTQSLFEDIGTPSYIIKQVTWGSDTVLYNGKDLSSFGSAPTTIFGGDGYLPTDKGINLKVGQSAYIQNVGIAIQSSTGKEVPLSMEVKLEGAEGFGSANSPLTAFDEALLVAKNQSGVLTLGWGTLSQGGTEGGGQGEGGGVEGGGSSDGSSLMFLDNINYKVMLIDSNTGKPLPNDTLMPIKMSDIDASQRATMDGEGALGYIVSPDTKLSISGNGMVSAPGGAINNDTTQLSPNSYLVFKKWNTNTVGYKYTDGLNNHLDIITGIFGVLPSWKVGGYLEIDKSTIQYGKNHWNDLYSFDKLEFDVLNKQGKVVDTIKLDKNGKGKSKYLPLGDYVLKEKSYNWASSGQTIRPDQTVKVEAGQTTTIELKNTAVTGEITIKKTGVESGKDVWNSNYTLAGNKFTLISKTDGKTYTVTTDKTGTAVAKNLPLGVYTIEETEASEGFVNTFKKTEVTLSYKDNKTEVVFGEAAGTNQEVKGENTLQKVDTETELEQNGKAVMKDAKYQLFYADDSTGSSPHKNGDSVKWTDTPAPKLLTGEKVTEALIGGKLFKFGDSVVLDVDDETLKVGVGNLAAGKYFWLEVDSGEGYTVDPTKHTFEIKKVDDKTATIVTKDSRSEEQGIKAKITLDKSLTLPDNQGGSGFNFIEFTATPLEGTTAELVLFKTGVNPVTGDDGFATGELIYGDWILEETKGIPGYEDVKPIYIHMTTDFEKDQVTISASRHADFKDPFSSRTFSLRDSSSEENPNSEGTVGEVTSEVPTISLSTIRLNDNPPIPKVPEEPGKPTKDVAKTDGGESINGKDVALASDFYYVLKPAIKEPGRETINQWIYDDDFDETHDKYNGSYTVYASVDFDKYKKGDKLPSEFFKAEEKDGHLIFTTQQELLDLLNANKDKQVGVYIYASFNRFAASDKVVNTFDEITNDHTEKSNEVHTKTPTPQPHKFDLSVPGYDLTGEKLLDDDNEMNDRYADSNKDPYADKTGNNEKENINTADVKPGQVLYYQLWLDTTPFDETSKLTYLRMVDKYDTASLTLDTKNVKIWNAKGEDVTSNFKIEDSESTLTISANVFKKAKNSKGEEVSIVDTEKIPLGQRYKIDAPMTVKADVAVGKDIINTASQEYADTEGIEGKQITEKRVNKVPVPEKPAPKDPAPFNPTDPTTYLPSTGELISKYPMMAGLVLVFIAAAVYIYQRKRKEIPAAEEPQTPNNYYIDE</sequence>
<dbReference type="Gene3D" id="2.60.40.10">
    <property type="entry name" value="Immunoglobulins"/>
    <property type="match status" value="3"/>
</dbReference>
<dbReference type="Pfam" id="PF16364">
    <property type="entry name" value="Antigen_C"/>
    <property type="match status" value="1"/>
</dbReference>
<evidence type="ECO:0000259" key="8">
    <source>
        <dbReference type="Pfam" id="PF17998"/>
    </source>
</evidence>
<feature type="transmembrane region" description="Helical" evidence="5">
    <location>
        <begin position="1244"/>
        <end position="1262"/>
    </location>
</feature>
<evidence type="ECO:0000256" key="5">
    <source>
        <dbReference type="SAM" id="Phobius"/>
    </source>
</evidence>
<feature type="compositionally biased region" description="Polar residues" evidence="4">
    <location>
        <begin position="832"/>
        <end position="843"/>
    </location>
</feature>
<protein>
    <submittedName>
        <fullName evidence="9">LPXTG cell wall anchor domain-containing protein</fullName>
    </submittedName>
</protein>
<feature type="domain" description="SpaA-like prealbumin fold" evidence="7">
    <location>
        <begin position="376"/>
        <end position="446"/>
    </location>
</feature>
<feature type="compositionally biased region" description="Basic and acidic residues" evidence="4">
    <location>
        <begin position="852"/>
        <end position="868"/>
    </location>
</feature>
<gene>
    <name evidence="9" type="ORF">JZO69_09155</name>
</gene>
<dbReference type="PANTHER" id="PTHR36108:SF13">
    <property type="entry name" value="COLOSSIN-B-RELATED"/>
    <property type="match status" value="1"/>
</dbReference>
<comment type="caution">
    <text evidence="9">The sequence shown here is derived from an EMBL/GenBank/DDBJ whole genome shotgun (WGS) entry which is preliminary data.</text>
</comment>
<comment type="similarity">
    <text evidence="1">Belongs to the serine-aspartate repeat-containing protein (SDr) family.</text>
</comment>
<keyword evidence="5" id="KW-0812">Transmembrane</keyword>
<keyword evidence="3" id="KW-0732">Signal</keyword>
<evidence type="ECO:0000259" key="6">
    <source>
        <dbReference type="Pfam" id="PF16364"/>
    </source>
</evidence>
<name>A0ABS3GZ52_9ENTE</name>
<feature type="domain" description="Adhesin isopeptide-forming adherence" evidence="8">
    <location>
        <begin position="1056"/>
        <end position="1192"/>
    </location>
</feature>
<keyword evidence="5" id="KW-0472">Membrane</keyword>
<keyword evidence="2" id="KW-0964">Secreted</keyword>
<evidence type="ECO:0000256" key="3">
    <source>
        <dbReference type="ARBA" id="ARBA00022729"/>
    </source>
</evidence>
<dbReference type="InterPro" id="IPR032300">
    <property type="entry name" value="Antigen_C"/>
</dbReference>
<evidence type="ECO:0000256" key="4">
    <source>
        <dbReference type="SAM" id="MobiDB-lite"/>
    </source>
</evidence>
<dbReference type="PANTHER" id="PTHR36108">
    <property type="entry name" value="COLOSSIN-B-RELATED"/>
    <property type="match status" value="1"/>
</dbReference>
<feature type="region of interest" description="Disordered" evidence="4">
    <location>
        <begin position="1036"/>
        <end position="1062"/>
    </location>
</feature>
<feature type="domain" description="SpaA-like prealbumin fold" evidence="7">
    <location>
        <begin position="467"/>
        <end position="541"/>
    </location>
</feature>
<evidence type="ECO:0000259" key="7">
    <source>
        <dbReference type="Pfam" id="PF17802"/>
    </source>
</evidence>
<proteinExistence type="inferred from homology"/>
<keyword evidence="10" id="KW-1185">Reference proteome</keyword>
<dbReference type="EMBL" id="JAFLWD010000020">
    <property type="protein sequence ID" value="MBO0440527.1"/>
    <property type="molecule type" value="Genomic_DNA"/>
</dbReference>
<organism evidence="9 10">
    <name type="scientific">Candidatus Enterococcus ikei</name>
    <dbReference type="NCBI Taxonomy" id="2815326"/>
    <lineage>
        <taxon>Bacteria</taxon>
        <taxon>Bacillati</taxon>
        <taxon>Bacillota</taxon>
        <taxon>Bacilli</taxon>
        <taxon>Lactobacillales</taxon>
        <taxon>Enterococcaceae</taxon>
        <taxon>Enterococcus</taxon>
    </lineage>
</organism>
<evidence type="ECO:0000313" key="10">
    <source>
        <dbReference type="Proteomes" id="UP000664632"/>
    </source>
</evidence>
<dbReference type="NCBIfam" id="TIGR04228">
    <property type="entry name" value="isopep_sspB_C2"/>
    <property type="match status" value="1"/>
</dbReference>